<dbReference type="Pfam" id="PF12833">
    <property type="entry name" value="HTH_18"/>
    <property type="match status" value="1"/>
</dbReference>
<keyword evidence="1" id="KW-0805">Transcription regulation</keyword>
<evidence type="ECO:0000256" key="1">
    <source>
        <dbReference type="ARBA" id="ARBA00023015"/>
    </source>
</evidence>
<dbReference type="RefSeq" id="WP_379680573.1">
    <property type="nucleotide sequence ID" value="NZ_JBHLWP010000014.1"/>
</dbReference>
<dbReference type="PANTHER" id="PTHR46796">
    <property type="entry name" value="HTH-TYPE TRANSCRIPTIONAL ACTIVATOR RHAS-RELATED"/>
    <property type="match status" value="1"/>
</dbReference>
<dbReference type="InterPro" id="IPR046532">
    <property type="entry name" value="DUF6597"/>
</dbReference>
<evidence type="ECO:0000259" key="4">
    <source>
        <dbReference type="PROSITE" id="PS01124"/>
    </source>
</evidence>
<reference evidence="5 6" key="1">
    <citation type="submission" date="2024-09" db="EMBL/GenBank/DDBJ databases">
        <authorList>
            <person name="Sun Q."/>
            <person name="Mori K."/>
        </authorList>
    </citation>
    <scope>NUCLEOTIDE SEQUENCE [LARGE SCALE GENOMIC DNA]</scope>
    <source>
        <strain evidence="5 6">CCM 7792</strain>
    </source>
</reference>
<dbReference type="Pfam" id="PF20240">
    <property type="entry name" value="DUF6597"/>
    <property type="match status" value="1"/>
</dbReference>
<keyword evidence="3" id="KW-0804">Transcription</keyword>
<name>A0ABV6FIX5_9BURK</name>
<evidence type="ECO:0000256" key="2">
    <source>
        <dbReference type="ARBA" id="ARBA00023125"/>
    </source>
</evidence>
<evidence type="ECO:0000313" key="5">
    <source>
        <dbReference type="EMBL" id="MFC0253494.1"/>
    </source>
</evidence>
<dbReference type="InterPro" id="IPR018060">
    <property type="entry name" value="HTH_AraC"/>
</dbReference>
<feature type="domain" description="HTH araC/xylS-type" evidence="4">
    <location>
        <begin position="170"/>
        <end position="253"/>
    </location>
</feature>
<comment type="caution">
    <text evidence="5">The sequence shown here is derived from an EMBL/GenBank/DDBJ whole genome shotgun (WGS) entry which is preliminary data.</text>
</comment>
<evidence type="ECO:0000256" key="3">
    <source>
        <dbReference type="ARBA" id="ARBA00023163"/>
    </source>
</evidence>
<accession>A0ABV6FIX5</accession>
<dbReference type="Proteomes" id="UP001589773">
    <property type="component" value="Unassembled WGS sequence"/>
</dbReference>
<dbReference type="InterPro" id="IPR009057">
    <property type="entry name" value="Homeodomain-like_sf"/>
</dbReference>
<dbReference type="InterPro" id="IPR050204">
    <property type="entry name" value="AraC_XylS_family_regulators"/>
</dbReference>
<dbReference type="Gene3D" id="1.10.10.60">
    <property type="entry name" value="Homeodomain-like"/>
    <property type="match status" value="1"/>
</dbReference>
<sequence length="278" mass="30509">MRNVILPDARLARYVRMFMVGRFDGGLVHLPASADIQLLIYLDGGASMHDARGGCAALPDSFVAGATMQPRLYAVSPGSTFFGIVFRPGGFRACFGIPADLLAGQLVALDALLPGSVVHRWRTRCHDARGTTELLQAAAWLLTAMAPASRPVPPMPVLPLGALLQPVPGLAARLGVSPRQFERRFLADYGIALRDFRRLARFSCSLARLMSHSTRCRPVLADIAADAHYSDQAHFTRDFQQFVGATPGHYLLRRAAEDSIYRLWQFDRDTLDAYTDLA</sequence>
<protein>
    <submittedName>
        <fullName evidence="5">Helix-turn-helix domain-containing protein</fullName>
    </submittedName>
</protein>
<gene>
    <name evidence="5" type="ORF">ACFFJK_16460</name>
</gene>
<dbReference type="SUPFAM" id="SSF46689">
    <property type="entry name" value="Homeodomain-like"/>
    <property type="match status" value="1"/>
</dbReference>
<evidence type="ECO:0000313" key="6">
    <source>
        <dbReference type="Proteomes" id="UP001589773"/>
    </source>
</evidence>
<keyword evidence="6" id="KW-1185">Reference proteome</keyword>
<dbReference type="SMART" id="SM00342">
    <property type="entry name" value="HTH_ARAC"/>
    <property type="match status" value="1"/>
</dbReference>
<proteinExistence type="predicted"/>
<dbReference type="PROSITE" id="PS01124">
    <property type="entry name" value="HTH_ARAC_FAMILY_2"/>
    <property type="match status" value="1"/>
</dbReference>
<keyword evidence="2" id="KW-0238">DNA-binding</keyword>
<dbReference type="EMBL" id="JBHLWP010000014">
    <property type="protein sequence ID" value="MFC0253494.1"/>
    <property type="molecule type" value="Genomic_DNA"/>
</dbReference>
<organism evidence="5 6">
    <name type="scientific">Massilia consociata</name>
    <dbReference type="NCBI Taxonomy" id="760117"/>
    <lineage>
        <taxon>Bacteria</taxon>
        <taxon>Pseudomonadati</taxon>
        <taxon>Pseudomonadota</taxon>
        <taxon>Betaproteobacteria</taxon>
        <taxon>Burkholderiales</taxon>
        <taxon>Oxalobacteraceae</taxon>
        <taxon>Telluria group</taxon>
        <taxon>Massilia</taxon>
    </lineage>
</organism>